<reference evidence="4" key="1">
    <citation type="journal article" date="2019" name="Int. J. Syst. Evol. Microbiol.">
        <title>The Global Catalogue of Microorganisms (GCM) 10K type strain sequencing project: providing services to taxonomists for standard genome sequencing and annotation.</title>
        <authorList>
            <consortium name="The Broad Institute Genomics Platform"/>
            <consortium name="The Broad Institute Genome Sequencing Center for Infectious Disease"/>
            <person name="Wu L."/>
            <person name="Ma J."/>
        </authorList>
    </citation>
    <scope>NUCLEOTIDE SEQUENCE [LARGE SCALE GENOMIC DNA]</scope>
    <source>
        <strain evidence="4">CGMCC 1.14966</strain>
    </source>
</reference>
<keyword evidence="4" id="KW-1185">Reference proteome</keyword>
<protein>
    <recommendedName>
        <fullName evidence="2">DUF4394 domain-containing protein</fullName>
    </recommendedName>
</protein>
<comment type="caution">
    <text evidence="3">The sequence shown here is derived from an EMBL/GenBank/DDBJ whole genome shotgun (WGS) entry which is preliminary data.</text>
</comment>
<dbReference type="InterPro" id="IPR025507">
    <property type="entry name" value="DUF4394"/>
</dbReference>
<evidence type="ECO:0000313" key="3">
    <source>
        <dbReference type="EMBL" id="GGH85106.1"/>
    </source>
</evidence>
<dbReference type="EMBL" id="BMGY01000014">
    <property type="protein sequence ID" value="GGH85106.1"/>
    <property type="molecule type" value="Genomic_DNA"/>
</dbReference>
<feature type="signal peptide" evidence="1">
    <location>
        <begin position="1"/>
        <end position="36"/>
    </location>
</feature>
<feature type="domain" description="DUF4394" evidence="2">
    <location>
        <begin position="633"/>
        <end position="869"/>
    </location>
</feature>
<dbReference type="Pfam" id="PF14339">
    <property type="entry name" value="DUF4394"/>
    <property type="match status" value="3"/>
</dbReference>
<dbReference type="RefSeq" id="WP_188561789.1">
    <property type="nucleotide sequence ID" value="NZ_BMGY01000014.1"/>
</dbReference>
<name>A0ABQ2A2U2_9BACT</name>
<proteinExistence type="predicted"/>
<feature type="chain" id="PRO_5045553260" description="DUF4394 domain-containing protein" evidence="1">
    <location>
        <begin position="37"/>
        <end position="1507"/>
    </location>
</feature>
<dbReference type="Proteomes" id="UP000637774">
    <property type="component" value="Unassembled WGS sequence"/>
</dbReference>
<organism evidence="3 4">
    <name type="scientific">Hymenobacter frigidus</name>
    <dbReference type="NCBI Taxonomy" id="1524095"/>
    <lineage>
        <taxon>Bacteria</taxon>
        <taxon>Pseudomonadati</taxon>
        <taxon>Bacteroidota</taxon>
        <taxon>Cytophagia</taxon>
        <taxon>Cytophagales</taxon>
        <taxon>Hymenobacteraceae</taxon>
        <taxon>Hymenobacter</taxon>
    </lineage>
</organism>
<feature type="domain" description="DUF4394" evidence="2">
    <location>
        <begin position="349"/>
        <end position="604"/>
    </location>
</feature>
<evidence type="ECO:0000256" key="1">
    <source>
        <dbReference type="SAM" id="SignalP"/>
    </source>
</evidence>
<feature type="domain" description="DUF4394" evidence="2">
    <location>
        <begin position="73"/>
        <end position="308"/>
    </location>
</feature>
<evidence type="ECO:0000259" key="2">
    <source>
        <dbReference type="Pfam" id="PF14339"/>
    </source>
</evidence>
<gene>
    <name evidence="3" type="ORF">GCM10011495_18570</name>
</gene>
<evidence type="ECO:0000313" key="4">
    <source>
        <dbReference type="Proteomes" id="UP000637774"/>
    </source>
</evidence>
<sequence>MHTPLLSHLASRQGIRRLLGTAASLALLLGAADAQAQTVYGLGTLTQNITAGTNPLLPTGGTAGDQGIFSITASDGQPASSVTPVMGVTAGQTLVGMDYRPNTGQLFALGYNASAAFPAVNAQLYALNPATGVATSVGSPISLNLGGATDRIGFDFNPTVDRIRVVSTNDANYRLNPNTGGIAATDLALNYLDGTPANPGVGAVAYTNSYFASSNTTLYDFDELNTGILSIQNPPNNGVLTNKQTVMFGAFGTGSPLGIDLDVSFFTTPGTNEAFVVEVTAPNSDNLSASNLYTMNLGTGQATFRGNIVPAFAQAPFNVYDIAVSIPAPAPLVAITGQLVYGVTASNNIITFDSNNPNVVRSVVAISGLPATQILVGTDFRPNTGQLFGLGYDVALIAPGLNAQVYIINMSTGAATAVGSAIRLELGGATDHIGFDFNPTVDRIRVEGTADTNYRLNPTTGGIASIDLNLNYAAGDPGAGQNPTVGSVAYTNSFVGATATGLYALDHALGFISLQNPPNNGTLTNSRTLTGVNGAGVGGAIGAINDFDIYYNGTANIGYLAAATTAAPNNSRFYSLDAFSPTVNTPQAASDLGAIGLGISVRDISVPLSAASTVAVAPGAVTGQLVYAIAGGNLISFDSNAPSIIRSAVNLGAVAAGQVVVGADFRPATGQLFALGYNATNGESRLYTVNLTTGAVTAVGTAPITLLLGGTTDRIGFDFNPTVDRIRVISTNRANLRLNPNDGSIAATDVALTAPASAAAYTNNQSNANTTQLFDYDAVTGTLYLQSPPNNGVLVAQGTSGLTAAAPDGADFDIFNTPGTTTNLALLALNTDATAGRTSFDQLYNLNLTNGAVTNLGTIGQGTNVTGLAAFIQAGTLITWNGNVSTDWGTAANWTPAQVPAANNDVIIPGGAPNQPTVSNAQQGRLVTLTSGAVLTLANGGTLTTGGNFTSNGGSVAGSGTGTLVLGGTASVIGGTSASAFPNLTVTNAASTAAAVSVQRALTLNGTLAIGGTNAFTLLSNAAGTAYVVNNGSAVLTGSATVQRYIAPSLNGGVGYRHYSAPVSNSSVNDLATTGFAPIVNSDYNTVGNTVTPFPNVFGYNEARVTTSGSTGAATDFDKGFFSPNALGDALEVTRGYTVNINASALVDFTGTLNNGVTPLTAANLTRGTQTESGYHLRGNPFPSPLDWNAMVTNSRLTNVQNALYVFKSNGQYTGSYASYINGVGTNGGTNVVPVAQGFFVRTVAGQTGSLGFTNAERLTTDPGTPFQRGTADDRAQLTLTLRNATAATQTAMYFEQGATAGFDRAFDAAALPNSNGLTLATEAGAEAVAINGLPVLTGTDVVLPLRLSAAAAGSYTLAVDKLANLPTNYRAYLRDALTGTYSDLATTPAVSLALAANGATGGRYAVVFSTQNRVLAIAPAALAQLATVYPNPAHGTATLLLPAALRGTNATTVAVVDNLGRTVLTRTLAAGTTEALELPLAGLAPGVYSVLAHTAAGLVAKRLVIQ</sequence>
<dbReference type="NCBIfam" id="TIGR04183">
    <property type="entry name" value="Por_Secre_tail"/>
    <property type="match status" value="1"/>
</dbReference>
<accession>A0ABQ2A2U2</accession>
<dbReference type="InterPro" id="IPR026444">
    <property type="entry name" value="Secre_tail"/>
</dbReference>
<keyword evidence="1" id="KW-0732">Signal</keyword>